<name>A0A644WFD6_9ZZZZ</name>
<sequence>MKLCVTKVDIACLKLALGASIGIIYRHLNALALCRTRFKKQNSQAFRIFVKNRVMSLLEKISADIMAAMKAREMEKLEALRGVKSALLLANTAEGGKEITADDELKILQKLVKQRRESAEIYKTQNRMDLAEVEINQAKVIETYLPAQMSEEEIKKVLQEIITQTGASSIKEMGKVMGMASKQLAGKADNSLVSRLVKEMLPA</sequence>
<dbReference type="InterPro" id="IPR042184">
    <property type="entry name" value="YqeY/Aim41_N"/>
</dbReference>
<dbReference type="InterPro" id="IPR023168">
    <property type="entry name" value="GatB_Yqey_C_2"/>
</dbReference>
<dbReference type="InterPro" id="IPR019004">
    <property type="entry name" value="YqeY/Aim41"/>
</dbReference>
<dbReference type="Gene3D" id="1.10.1510.10">
    <property type="entry name" value="Uncharacterised protein YqeY/AIM41 PF09424, N-terminal domain"/>
    <property type="match status" value="1"/>
</dbReference>
<dbReference type="InterPro" id="IPR003789">
    <property type="entry name" value="Asn/Gln_tRNA_amidoTrase-B-like"/>
</dbReference>
<evidence type="ECO:0008006" key="2">
    <source>
        <dbReference type="Google" id="ProtNLM"/>
    </source>
</evidence>
<dbReference type="SUPFAM" id="SSF89095">
    <property type="entry name" value="GatB/YqeY motif"/>
    <property type="match status" value="1"/>
</dbReference>
<protein>
    <recommendedName>
        <fullName evidence="2">GatB/YqeY domain-containing protein</fullName>
    </recommendedName>
</protein>
<dbReference type="PANTHER" id="PTHR28055">
    <property type="entry name" value="ALTERED INHERITANCE OF MITOCHONDRIA PROTEIN 41, MITOCHONDRIAL"/>
    <property type="match status" value="1"/>
</dbReference>
<dbReference type="PANTHER" id="PTHR28055:SF1">
    <property type="entry name" value="ALTERED INHERITANCE OF MITOCHONDRIA PROTEIN 41, MITOCHONDRIAL"/>
    <property type="match status" value="1"/>
</dbReference>
<dbReference type="EMBL" id="VSSQ01000877">
    <property type="protein sequence ID" value="MPM02556.1"/>
    <property type="molecule type" value="Genomic_DNA"/>
</dbReference>
<dbReference type="Gene3D" id="1.10.10.410">
    <property type="match status" value="1"/>
</dbReference>
<gene>
    <name evidence="1" type="ORF">SDC9_48805</name>
</gene>
<evidence type="ECO:0000313" key="1">
    <source>
        <dbReference type="EMBL" id="MPM02556.1"/>
    </source>
</evidence>
<dbReference type="GO" id="GO:0016884">
    <property type="term" value="F:carbon-nitrogen ligase activity, with glutamine as amido-N-donor"/>
    <property type="evidence" value="ECO:0007669"/>
    <property type="project" value="InterPro"/>
</dbReference>
<dbReference type="Pfam" id="PF09424">
    <property type="entry name" value="YqeY"/>
    <property type="match status" value="1"/>
</dbReference>
<organism evidence="1">
    <name type="scientific">bioreactor metagenome</name>
    <dbReference type="NCBI Taxonomy" id="1076179"/>
    <lineage>
        <taxon>unclassified sequences</taxon>
        <taxon>metagenomes</taxon>
        <taxon>ecological metagenomes</taxon>
    </lineage>
</organism>
<proteinExistence type="predicted"/>
<comment type="caution">
    <text evidence="1">The sequence shown here is derived from an EMBL/GenBank/DDBJ whole genome shotgun (WGS) entry which is preliminary data.</text>
</comment>
<accession>A0A644WFD6</accession>
<dbReference type="AlphaFoldDB" id="A0A644WFD6"/>
<reference evidence="1" key="1">
    <citation type="submission" date="2019-08" db="EMBL/GenBank/DDBJ databases">
        <authorList>
            <person name="Kucharzyk K."/>
            <person name="Murdoch R.W."/>
            <person name="Higgins S."/>
            <person name="Loffler F."/>
        </authorList>
    </citation>
    <scope>NUCLEOTIDE SEQUENCE</scope>
</reference>